<dbReference type="Proteomes" id="UP000528286">
    <property type="component" value="Unassembled WGS sequence"/>
</dbReference>
<evidence type="ECO:0000313" key="3">
    <source>
        <dbReference type="EMBL" id="MBB4066138.1"/>
    </source>
</evidence>
<evidence type="ECO:0000313" key="4">
    <source>
        <dbReference type="Proteomes" id="UP000528286"/>
    </source>
</evidence>
<name>A0A7W6J926_9HYPH</name>
<dbReference type="EMBL" id="JACIEZ010000007">
    <property type="protein sequence ID" value="MBB4066138.1"/>
    <property type="molecule type" value="Genomic_DNA"/>
</dbReference>
<evidence type="ECO:0000256" key="2">
    <source>
        <dbReference type="SAM" id="Phobius"/>
    </source>
</evidence>
<protein>
    <submittedName>
        <fullName evidence="3">Putative membrane protein</fullName>
    </submittedName>
</protein>
<feature type="coiled-coil region" evidence="1">
    <location>
        <begin position="13"/>
        <end position="46"/>
    </location>
</feature>
<keyword evidence="4" id="KW-1185">Reference proteome</keyword>
<keyword evidence="2" id="KW-0812">Transmembrane</keyword>
<dbReference type="Pfam" id="PF06210">
    <property type="entry name" value="DUF1003"/>
    <property type="match status" value="1"/>
</dbReference>
<comment type="caution">
    <text evidence="3">The sequence shown here is derived from an EMBL/GenBank/DDBJ whole genome shotgun (WGS) entry which is preliminary data.</text>
</comment>
<keyword evidence="2" id="KW-1133">Transmembrane helix</keyword>
<reference evidence="3 4" key="1">
    <citation type="submission" date="2020-08" db="EMBL/GenBank/DDBJ databases">
        <title>Genomic Encyclopedia of Type Strains, Phase IV (KMG-IV): sequencing the most valuable type-strain genomes for metagenomic binning, comparative biology and taxonomic classification.</title>
        <authorList>
            <person name="Goeker M."/>
        </authorList>
    </citation>
    <scope>NUCLEOTIDE SEQUENCE [LARGE SCALE GENOMIC DNA]</scope>
    <source>
        <strain evidence="3 4">DSM 29853</strain>
    </source>
</reference>
<accession>A0A7W6J926</accession>
<keyword evidence="2" id="KW-0472">Membrane</keyword>
<dbReference type="AlphaFoldDB" id="A0A7W6J926"/>
<feature type="transmembrane region" description="Helical" evidence="2">
    <location>
        <begin position="52"/>
        <end position="75"/>
    </location>
</feature>
<keyword evidence="1" id="KW-0175">Coiled coil</keyword>
<evidence type="ECO:0000256" key="1">
    <source>
        <dbReference type="SAM" id="Coils"/>
    </source>
</evidence>
<organism evidence="3 4">
    <name type="scientific">Gellertiella hungarica</name>
    <dbReference type="NCBI Taxonomy" id="1572859"/>
    <lineage>
        <taxon>Bacteria</taxon>
        <taxon>Pseudomonadati</taxon>
        <taxon>Pseudomonadota</taxon>
        <taxon>Alphaproteobacteria</taxon>
        <taxon>Hyphomicrobiales</taxon>
        <taxon>Rhizobiaceae</taxon>
        <taxon>Gellertiella</taxon>
    </lineage>
</organism>
<sequence>MQPSPRKPPTTTLGRLDRNIEALLERRQQEADNASLEDRIARTITRFAGSMAFVYIHAVIFGLWILTNTGVLPVLPAFDPSLVILAMVASVEAIFISTFVMISQNRMAEVDDKRADLNLQISLLAEHETTELLNLVSAMAEKLGVEVEARAEIEELKQDVKPEQVLDAMETRSRDED</sequence>
<dbReference type="PANTHER" id="PTHR41386:SF1">
    <property type="entry name" value="MEMBRANE PROTEIN"/>
    <property type="match status" value="1"/>
</dbReference>
<dbReference type="InterPro" id="IPR010406">
    <property type="entry name" value="DUF1003"/>
</dbReference>
<feature type="transmembrane region" description="Helical" evidence="2">
    <location>
        <begin position="81"/>
        <end position="102"/>
    </location>
</feature>
<dbReference type="PANTHER" id="PTHR41386">
    <property type="entry name" value="INTEGRAL MEMBRANE PROTEIN-RELATED"/>
    <property type="match status" value="1"/>
</dbReference>
<gene>
    <name evidence="3" type="ORF">GGR23_003351</name>
</gene>
<proteinExistence type="predicted"/>
<dbReference type="RefSeq" id="WP_183367413.1">
    <property type="nucleotide sequence ID" value="NZ_JACIEZ010000007.1"/>
</dbReference>